<proteinExistence type="predicted"/>
<comment type="caution">
    <text evidence="2">The sequence shown here is derived from an EMBL/GenBank/DDBJ whole genome shotgun (WGS) entry which is preliminary data.</text>
</comment>
<dbReference type="InterPro" id="IPR002925">
    <property type="entry name" value="Dienelactn_hydro"/>
</dbReference>
<dbReference type="OrthoDB" id="115291at2"/>
<protein>
    <submittedName>
        <fullName evidence="2">Dienelactone hydrolase</fullName>
    </submittedName>
</protein>
<organism evidence="2 3">
    <name type="scientific">Anaerospora hongkongensis</name>
    <dbReference type="NCBI Taxonomy" id="244830"/>
    <lineage>
        <taxon>Bacteria</taxon>
        <taxon>Bacillati</taxon>
        <taxon>Bacillota</taxon>
        <taxon>Negativicutes</taxon>
        <taxon>Selenomonadales</taxon>
        <taxon>Sporomusaceae</taxon>
        <taxon>Anaerospora</taxon>
    </lineage>
</organism>
<dbReference type="GO" id="GO:0016787">
    <property type="term" value="F:hydrolase activity"/>
    <property type="evidence" value="ECO:0007669"/>
    <property type="project" value="UniProtKB-KW"/>
</dbReference>
<keyword evidence="2" id="KW-0378">Hydrolase</keyword>
<sequence length="212" mass="23753">MYSYLDEVWCVMLQLQNNSDTVILVLHEIYGINRHISGICNTLADGKNDVLCPNLLLPNQTFNPGEEAAAYSSFMQNIGLSAAQQQIEKLSREIQKDYKYRFIIGFSIGATLAWLCSQQAGLYSGAVGFYGSRIRDYTNVVPKCPVLLFFPRWEESFDVNHLIHELSGKDNTGIVQVNALHGFTNPLSGTYCPEASEVAITQAIAFFNRQKQ</sequence>
<keyword evidence="3" id="KW-1185">Reference proteome</keyword>
<dbReference type="EMBL" id="SLUI01000007">
    <property type="protein sequence ID" value="TCL36796.1"/>
    <property type="molecule type" value="Genomic_DNA"/>
</dbReference>
<dbReference type="PANTHER" id="PTHR46623">
    <property type="entry name" value="CARBOXYMETHYLENEBUTENOLIDASE-RELATED"/>
    <property type="match status" value="1"/>
</dbReference>
<reference evidence="2 3" key="1">
    <citation type="submission" date="2019-03" db="EMBL/GenBank/DDBJ databases">
        <title>Genomic Encyclopedia of Type Strains, Phase IV (KMG-IV): sequencing the most valuable type-strain genomes for metagenomic binning, comparative biology and taxonomic classification.</title>
        <authorList>
            <person name="Goeker M."/>
        </authorList>
    </citation>
    <scope>NUCLEOTIDE SEQUENCE [LARGE SCALE GENOMIC DNA]</scope>
    <source>
        <strain evidence="2 3">DSM 15969</strain>
    </source>
</reference>
<accession>A0A4R1PWG1</accession>
<evidence type="ECO:0000313" key="3">
    <source>
        <dbReference type="Proteomes" id="UP000295063"/>
    </source>
</evidence>
<evidence type="ECO:0000313" key="2">
    <source>
        <dbReference type="EMBL" id="TCL36796.1"/>
    </source>
</evidence>
<name>A0A4R1PWG1_9FIRM</name>
<dbReference type="InterPro" id="IPR029058">
    <property type="entry name" value="AB_hydrolase_fold"/>
</dbReference>
<dbReference type="Proteomes" id="UP000295063">
    <property type="component" value="Unassembled WGS sequence"/>
</dbReference>
<evidence type="ECO:0000259" key="1">
    <source>
        <dbReference type="Pfam" id="PF01738"/>
    </source>
</evidence>
<dbReference type="AlphaFoldDB" id="A0A4R1PWG1"/>
<dbReference type="InterPro" id="IPR051049">
    <property type="entry name" value="Dienelactone_hydrolase-like"/>
</dbReference>
<dbReference type="Gene3D" id="3.40.50.1820">
    <property type="entry name" value="alpha/beta hydrolase"/>
    <property type="match status" value="1"/>
</dbReference>
<dbReference type="PANTHER" id="PTHR46623:SF6">
    <property type="entry name" value="ALPHA_BETA-HYDROLASES SUPERFAMILY PROTEIN"/>
    <property type="match status" value="1"/>
</dbReference>
<gene>
    <name evidence="2" type="ORF">EV210_10758</name>
</gene>
<feature type="domain" description="Dienelactone hydrolase" evidence="1">
    <location>
        <begin position="19"/>
        <end position="209"/>
    </location>
</feature>
<dbReference type="SUPFAM" id="SSF53474">
    <property type="entry name" value="alpha/beta-Hydrolases"/>
    <property type="match status" value="1"/>
</dbReference>
<dbReference type="Pfam" id="PF01738">
    <property type="entry name" value="DLH"/>
    <property type="match status" value="1"/>
</dbReference>